<proteinExistence type="predicted"/>
<protein>
    <submittedName>
        <fullName evidence="2">Uncharacterized protein</fullName>
    </submittedName>
</protein>
<feature type="compositionally biased region" description="Polar residues" evidence="1">
    <location>
        <begin position="299"/>
        <end position="310"/>
    </location>
</feature>
<organism evidence="2 3">
    <name type="scientific">Symbiodinium microadriaticum</name>
    <name type="common">Dinoflagellate</name>
    <name type="synonym">Zooxanthella microadriatica</name>
    <dbReference type="NCBI Taxonomy" id="2951"/>
    <lineage>
        <taxon>Eukaryota</taxon>
        <taxon>Sar</taxon>
        <taxon>Alveolata</taxon>
        <taxon>Dinophyceae</taxon>
        <taxon>Suessiales</taxon>
        <taxon>Symbiodiniaceae</taxon>
        <taxon>Symbiodinium</taxon>
    </lineage>
</organism>
<accession>A0A1Q9BW79</accession>
<evidence type="ECO:0000313" key="3">
    <source>
        <dbReference type="Proteomes" id="UP000186817"/>
    </source>
</evidence>
<dbReference type="OrthoDB" id="422284at2759"/>
<dbReference type="AlphaFoldDB" id="A0A1Q9BW79"/>
<feature type="compositionally biased region" description="Basic residues" evidence="1">
    <location>
        <begin position="410"/>
        <end position="430"/>
    </location>
</feature>
<feature type="compositionally biased region" description="Basic and acidic residues" evidence="1">
    <location>
        <begin position="207"/>
        <end position="232"/>
    </location>
</feature>
<keyword evidence="3" id="KW-1185">Reference proteome</keyword>
<comment type="caution">
    <text evidence="2">The sequence shown here is derived from an EMBL/GenBank/DDBJ whole genome shotgun (WGS) entry which is preliminary data.</text>
</comment>
<dbReference type="EMBL" id="LSRX01003041">
    <property type="protein sequence ID" value="OLP74916.1"/>
    <property type="molecule type" value="Genomic_DNA"/>
</dbReference>
<sequence>MSGKPVAIKLGDLVTNAKGGKYFPISSEEGGPVVWQPAEFFFLGPSVRDGVPPVTSPRRANTASVQDIVPILKASLPRRFGCRVQISAEHRKVHRRLEDFESLLRQLIAVTPRVTQTLVEQGLLSSFQNLDGTFATALAKQISGASAHVFQKLKQTTSGKKLPDPLVRLIQIARQHFDRDRSKSARNVKIQKKDGFFAREKKVRTLKKMESEASAPPERKQEQAQGDAHDDPVDEIARLRALYKLPAGKGSTSSRSLEISSDDEEVEMIQPVAASTPVKVKPAAKISPSKRQRPLRACSSGSLQGTQHATSVPAAVRKTTANYVFMNAESGQIVRNVSGAEQVVDEVRYGKKGFMEARFGPDDWLDTSVANITYPLRQKTLKADAKEPAAPLQRCRGKKAADKAAAKAAPKGKSKAKAKAGKKAKAKAKAKSPAVPAGSEPDADPSGDAGVEAADSEEEVLDTSIPPCYRFMNYGGSRGIGLLKFVFMIGAGGKRRRKRIQIGSYRSKEATNEQMVEAADMTLHALDTGGVTEDGARAYAEEELRKILSRQ</sequence>
<name>A0A1Q9BW79_SYMMI</name>
<evidence type="ECO:0000256" key="1">
    <source>
        <dbReference type="SAM" id="MobiDB-lite"/>
    </source>
</evidence>
<feature type="region of interest" description="Disordered" evidence="1">
    <location>
        <begin position="382"/>
        <end position="460"/>
    </location>
</feature>
<evidence type="ECO:0000313" key="2">
    <source>
        <dbReference type="EMBL" id="OLP74916.1"/>
    </source>
</evidence>
<feature type="region of interest" description="Disordered" evidence="1">
    <location>
        <begin position="205"/>
        <end position="232"/>
    </location>
</feature>
<gene>
    <name evidence="2" type="ORF">AK812_SmicGene45401</name>
</gene>
<reference evidence="2 3" key="1">
    <citation type="submission" date="2016-02" db="EMBL/GenBank/DDBJ databases">
        <title>Genome analysis of coral dinoflagellate symbionts highlights evolutionary adaptations to a symbiotic lifestyle.</title>
        <authorList>
            <person name="Aranda M."/>
            <person name="Li Y."/>
            <person name="Liew Y.J."/>
            <person name="Baumgarten S."/>
            <person name="Simakov O."/>
            <person name="Wilson M."/>
            <person name="Piel J."/>
            <person name="Ashoor H."/>
            <person name="Bougouffa S."/>
            <person name="Bajic V.B."/>
            <person name="Ryu T."/>
            <person name="Ravasi T."/>
            <person name="Bayer T."/>
            <person name="Micklem G."/>
            <person name="Kim H."/>
            <person name="Bhak J."/>
            <person name="Lajeunesse T.C."/>
            <person name="Voolstra C.R."/>
        </authorList>
    </citation>
    <scope>NUCLEOTIDE SEQUENCE [LARGE SCALE GENOMIC DNA]</scope>
    <source>
        <strain evidence="2 3">CCMP2467</strain>
    </source>
</reference>
<dbReference type="Proteomes" id="UP000186817">
    <property type="component" value="Unassembled WGS sequence"/>
</dbReference>
<feature type="region of interest" description="Disordered" evidence="1">
    <location>
        <begin position="280"/>
        <end position="310"/>
    </location>
</feature>